<protein>
    <recommendedName>
        <fullName evidence="3">Phenylacetate-CoA ligase</fullName>
    </recommendedName>
</protein>
<organism evidence="1 2">
    <name type="scientific">Geomonas diazotrophica</name>
    <dbReference type="NCBI Taxonomy" id="2843197"/>
    <lineage>
        <taxon>Bacteria</taxon>
        <taxon>Pseudomonadati</taxon>
        <taxon>Thermodesulfobacteriota</taxon>
        <taxon>Desulfuromonadia</taxon>
        <taxon>Geobacterales</taxon>
        <taxon>Geobacteraceae</taxon>
        <taxon>Geomonas</taxon>
    </lineage>
</organism>
<proteinExistence type="predicted"/>
<dbReference type="PANTHER" id="PTHR36932">
    <property type="entry name" value="CAPSULAR POLYSACCHARIDE BIOSYNTHESIS PROTEIN"/>
    <property type="match status" value="1"/>
</dbReference>
<evidence type="ECO:0000313" key="1">
    <source>
        <dbReference type="EMBL" id="QWV95840.1"/>
    </source>
</evidence>
<gene>
    <name evidence="1" type="ORF">KP005_10575</name>
</gene>
<dbReference type="InterPro" id="IPR053158">
    <property type="entry name" value="CapK_Type1_Caps_Biosynth"/>
</dbReference>
<dbReference type="PANTHER" id="PTHR36932:SF1">
    <property type="entry name" value="CAPSULAR POLYSACCHARIDE BIOSYNTHESIS PROTEIN"/>
    <property type="match status" value="1"/>
</dbReference>
<dbReference type="Proteomes" id="UP000683493">
    <property type="component" value="Chromosome"/>
</dbReference>
<keyword evidence="2" id="KW-1185">Reference proteome</keyword>
<evidence type="ECO:0008006" key="3">
    <source>
        <dbReference type="Google" id="ProtNLM"/>
    </source>
</evidence>
<evidence type="ECO:0000313" key="2">
    <source>
        <dbReference type="Proteomes" id="UP000683493"/>
    </source>
</evidence>
<name>A0ABX8JBU4_9BACT</name>
<accession>A0ABX8JBU4</accession>
<sequence>MIDSVYKNFVYPLIFCFKGLNVKSKIAQISKLDKQHFKEVKNLQVVKLTGLLDIALSRSPFYRKVMAMKQGDIPGGLDAIGQFPVLTKEVIREVSADMLTNCSVAVARTTAGTTGVPVTVYVDKEALSWQLATRYYFFGIHGINIGDREARFWGRPQAGIKFKIRDFFLNRKRFNFCGDKDQLLIQVKSLVSYQPDYFYGYSSLILNAAIACAEHSVKPSGLKAIICTAELLTPQQRAYIKSVFACPVITEYGCTESDILAFECEFGRLHVMSHNVLIDESSGSGNFVYTDLNNTAMPIIRYDLGDDVQIDLDCRCECQRNLPVISQLKGRTIDQIITLPDGSTIHAVQFAYLIEDITNSGYDLLQFRIVYQRGKLKFIIHMNGDCVSFEKLLSDGIEKIINGRVPYSIKFEVVETEADQKFSYFEIKP</sequence>
<reference evidence="1 2" key="1">
    <citation type="submission" date="2021-06" db="EMBL/GenBank/DDBJ databases">
        <title>Gemonas diversity in paddy soil.</title>
        <authorList>
            <person name="Liu G."/>
        </authorList>
    </citation>
    <scope>NUCLEOTIDE SEQUENCE [LARGE SCALE GENOMIC DNA]</scope>
    <source>
        <strain evidence="1 2">RG29</strain>
    </source>
</reference>
<dbReference type="EMBL" id="CP076724">
    <property type="protein sequence ID" value="QWV95840.1"/>
    <property type="molecule type" value="Genomic_DNA"/>
</dbReference>